<dbReference type="Pfam" id="PF03083">
    <property type="entry name" value="MtN3_slv"/>
    <property type="match status" value="2"/>
</dbReference>
<keyword evidence="5 10" id="KW-0762">Sugar transport</keyword>
<keyword evidence="6 10" id="KW-0812">Transmembrane</keyword>
<keyword evidence="7" id="KW-0677">Repeat</keyword>
<dbReference type="GO" id="GO:0051260">
    <property type="term" value="P:protein homooligomerization"/>
    <property type="evidence" value="ECO:0007669"/>
    <property type="project" value="UniProtKB-ARBA"/>
</dbReference>
<dbReference type="FunFam" id="1.20.1280.290:FF:000002">
    <property type="entry name" value="Bidirectional sugar transporter SWEET"/>
    <property type="match status" value="1"/>
</dbReference>
<keyword evidence="3 10" id="KW-0813">Transport</keyword>
<organism evidence="11 12">
    <name type="scientific">Eucalyptus globulus</name>
    <name type="common">Tasmanian blue gum</name>
    <dbReference type="NCBI Taxonomy" id="34317"/>
    <lineage>
        <taxon>Eukaryota</taxon>
        <taxon>Viridiplantae</taxon>
        <taxon>Streptophyta</taxon>
        <taxon>Embryophyta</taxon>
        <taxon>Tracheophyta</taxon>
        <taxon>Spermatophyta</taxon>
        <taxon>Magnoliopsida</taxon>
        <taxon>eudicotyledons</taxon>
        <taxon>Gunneridae</taxon>
        <taxon>Pentapetalae</taxon>
        <taxon>rosids</taxon>
        <taxon>malvids</taxon>
        <taxon>Myrtales</taxon>
        <taxon>Myrtaceae</taxon>
        <taxon>Myrtoideae</taxon>
        <taxon>Eucalypteae</taxon>
        <taxon>Eucalyptus</taxon>
    </lineage>
</organism>
<evidence type="ECO:0000256" key="3">
    <source>
        <dbReference type="ARBA" id="ARBA00022448"/>
    </source>
</evidence>
<comment type="subcellular location">
    <subcellularLocation>
        <location evidence="1 10">Cell membrane</location>
        <topology evidence="1 10">Multi-pass membrane protein</topology>
    </subcellularLocation>
</comment>
<comment type="similarity">
    <text evidence="2 10">Belongs to the SWEET sugar transporter family.</text>
</comment>
<evidence type="ECO:0000256" key="5">
    <source>
        <dbReference type="ARBA" id="ARBA00022597"/>
    </source>
</evidence>
<feature type="transmembrane region" description="Helical" evidence="10">
    <location>
        <begin position="6"/>
        <end position="27"/>
    </location>
</feature>
<dbReference type="PANTHER" id="PTHR10791">
    <property type="entry name" value="RAG1-ACTIVATING PROTEIN 1"/>
    <property type="match status" value="1"/>
</dbReference>
<keyword evidence="12" id="KW-1185">Reference proteome</keyword>
<feature type="transmembrane region" description="Helical" evidence="10">
    <location>
        <begin position="188"/>
        <end position="209"/>
    </location>
</feature>
<evidence type="ECO:0000256" key="7">
    <source>
        <dbReference type="ARBA" id="ARBA00022737"/>
    </source>
</evidence>
<feature type="transmembrane region" description="Helical" evidence="10">
    <location>
        <begin position="71"/>
        <end position="92"/>
    </location>
</feature>
<evidence type="ECO:0000256" key="2">
    <source>
        <dbReference type="ARBA" id="ARBA00007809"/>
    </source>
</evidence>
<feature type="transmembrane region" description="Helical" evidence="10">
    <location>
        <begin position="99"/>
        <end position="120"/>
    </location>
</feature>
<keyword evidence="4" id="KW-1003">Cell membrane</keyword>
<evidence type="ECO:0000256" key="9">
    <source>
        <dbReference type="ARBA" id="ARBA00023136"/>
    </source>
</evidence>
<keyword evidence="8 10" id="KW-1133">Transmembrane helix</keyword>
<dbReference type="Proteomes" id="UP001634007">
    <property type="component" value="Unassembled WGS sequence"/>
</dbReference>
<protein>
    <recommendedName>
        <fullName evidence="10">Bidirectional sugar transporter SWEET</fullName>
    </recommendedName>
</protein>
<dbReference type="Gene3D" id="1.20.1280.290">
    <property type="match status" value="2"/>
</dbReference>
<feature type="transmembrane region" description="Helical" evidence="10">
    <location>
        <begin position="160"/>
        <end position="182"/>
    </location>
</feature>
<comment type="function">
    <text evidence="10">Mediates both low-affinity uptake and efflux of sugar across the membrane.</text>
</comment>
<name>A0ABD3KB39_EUCGL</name>
<sequence length="249" mass="27696">MGPLRFAVGIIANATALLMYLAPTITFKRIIRSRSTEQFSGTPYVITLLNCLLYCWYGLPFISPNNILLSTITGTGAIIESTYVLIFVIYAPKMERTKIFGLVALAVAIFSTVALVSFFVLDGKTRKLFTGVFVDIFAIAMFASPLSIMRLVIKTKSVEFMPFFLSLFGLLCAVSWTVFGLINSDPFVIVPNALGSGLGIAQMILYAIYHERSRQHDNVVKDGSLERDLQITLEKQQPETHQLEHGRIL</sequence>
<proteinExistence type="inferred from homology"/>
<feature type="transmembrane region" description="Helical" evidence="10">
    <location>
        <begin position="39"/>
        <end position="59"/>
    </location>
</feature>
<dbReference type="FunFam" id="1.20.1280.290:FF:000014">
    <property type="entry name" value="Bidirectional sugar transporter SWEET"/>
    <property type="match status" value="1"/>
</dbReference>
<accession>A0ABD3KB39</accession>
<dbReference type="InterPro" id="IPR047664">
    <property type="entry name" value="SWEET"/>
</dbReference>
<dbReference type="PANTHER" id="PTHR10791:SF44">
    <property type="entry name" value="BIDIRECTIONAL SUGAR TRANSPORTER SWEET1"/>
    <property type="match status" value="1"/>
</dbReference>
<evidence type="ECO:0000256" key="8">
    <source>
        <dbReference type="ARBA" id="ARBA00022989"/>
    </source>
</evidence>
<evidence type="ECO:0000256" key="4">
    <source>
        <dbReference type="ARBA" id="ARBA00022475"/>
    </source>
</evidence>
<dbReference type="GO" id="GO:0051119">
    <property type="term" value="F:sugar transmembrane transporter activity"/>
    <property type="evidence" value="ECO:0007669"/>
    <property type="project" value="UniProtKB-ARBA"/>
</dbReference>
<evidence type="ECO:0000313" key="11">
    <source>
        <dbReference type="EMBL" id="KAL3737240.1"/>
    </source>
</evidence>
<evidence type="ECO:0000313" key="12">
    <source>
        <dbReference type="Proteomes" id="UP001634007"/>
    </source>
</evidence>
<evidence type="ECO:0000256" key="6">
    <source>
        <dbReference type="ARBA" id="ARBA00022692"/>
    </source>
</evidence>
<dbReference type="GO" id="GO:0005886">
    <property type="term" value="C:plasma membrane"/>
    <property type="evidence" value="ECO:0007669"/>
    <property type="project" value="UniProtKB-SubCell"/>
</dbReference>
<dbReference type="EMBL" id="JBJKBG010000006">
    <property type="protein sequence ID" value="KAL3737240.1"/>
    <property type="molecule type" value="Genomic_DNA"/>
</dbReference>
<comment type="caution">
    <text evidence="11">The sequence shown here is derived from an EMBL/GenBank/DDBJ whole genome shotgun (WGS) entry which is preliminary data.</text>
</comment>
<dbReference type="InterPro" id="IPR004316">
    <property type="entry name" value="SWEET_rpt"/>
</dbReference>
<reference evidence="11 12" key="1">
    <citation type="submission" date="2024-11" db="EMBL/GenBank/DDBJ databases">
        <title>Chromosome-level genome assembly of Eucalyptus globulus Labill. provides insights into its genome evolution.</title>
        <authorList>
            <person name="Li X."/>
        </authorList>
    </citation>
    <scope>NUCLEOTIDE SEQUENCE [LARGE SCALE GENOMIC DNA]</scope>
    <source>
        <strain evidence="11">CL2024</strain>
        <tissue evidence="11">Fresh tender leaves</tissue>
    </source>
</reference>
<keyword evidence="9 10" id="KW-0472">Membrane</keyword>
<evidence type="ECO:0000256" key="1">
    <source>
        <dbReference type="ARBA" id="ARBA00004651"/>
    </source>
</evidence>
<feature type="transmembrane region" description="Helical" evidence="10">
    <location>
        <begin position="132"/>
        <end position="153"/>
    </location>
</feature>
<evidence type="ECO:0000256" key="10">
    <source>
        <dbReference type="RuleBase" id="RU910715"/>
    </source>
</evidence>
<dbReference type="AlphaFoldDB" id="A0ABD3KB39"/>
<gene>
    <name evidence="11" type="ORF">ACJRO7_026069</name>
</gene>